<feature type="region of interest" description="Disordered" evidence="1">
    <location>
        <begin position="339"/>
        <end position="364"/>
    </location>
</feature>
<dbReference type="InterPro" id="IPR053040">
    <property type="entry name" value="LRR-containing_protein_71"/>
</dbReference>
<dbReference type="PANTHER" id="PTHR46984:SF1">
    <property type="entry name" value="LEUCINE-RICH REPEAT-CONTAINING PROTEIN 71"/>
    <property type="match status" value="1"/>
</dbReference>
<dbReference type="AlphaFoldDB" id="A0AAU9U8M9"/>
<dbReference type="Pfam" id="PF13516">
    <property type="entry name" value="LRR_6"/>
    <property type="match status" value="2"/>
</dbReference>
<accession>A0AAU9U8M9</accession>
<dbReference type="EMBL" id="CAKOGL010000015">
    <property type="protein sequence ID" value="CAH2095473.1"/>
    <property type="molecule type" value="Genomic_DNA"/>
</dbReference>
<keyword evidence="3" id="KW-1185">Reference proteome</keyword>
<dbReference type="Proteomes" id="UP001153954">
    <property type="component" value="Unassembled WGS sequence"/>
</dbReference>
<dbReference type="InterPro" id="IPR001611">
    <property type="entry name" value="Leu-rich_rpt"/>
</dbReference>
<evidence type="ECO:0000313" key="3">
    <source>
        <dbReference type="Proteomes" id="UP001153954"/>
    </source>
</evidence>
<gene>
    <name evidence="2" type="ORF">EEDITHA_LOCUS10919</name>
</gene>
<dbReference type="PANTHER" id="PTHR46984">
    <property type="entry name" value="LEUCINE-RICH REPEAT-CONTAINING PROTEIN 71"/>
    <property type="match status" value="1"/>
</dbReference>
<comment type="caution">
    <text evidence="2">The sequence shown here is derived from an EMBL/GenBank/DDBJ whole genome shotgun (WGS) entry which is preliminary data.</text>
</comment>
<reference evidence="2" key="1">
    <citation type="submission" date="2022-03" db="EMBL/GenBank/DDBJ databases">
        <authorList>
            <person name="Tunstrom K."/>
        </authorList>
    </citation>
    <scope>NUCLEOTIDE SEQUENCE</scope>
</reference>
<dbReference type="PROSITE" id="PS51450">
    <property type="entry name" value="LRR"/>
    <property type="match status" value="1"/>
</dbReference>
<protein>
    <recommendedName>
        <fullName evidence="4">Leucine-rich repeat-containing protein 71</fullName>
    </recommendedName>
</protein>
<feature type="compositionally biased region" description="Basic and acidic residues" evidence="1">
    <location>
        <begin position="352"/>
        <end position="364"/>
    </location>
</feature>
<name>A0AAU9U8M9_EUPED</name>
<dbReference type="InterPro" id="IPR032675">
    <property type="entry name" value="LRR_dom_sf"/>
</dbReference>
<proteinExistence type="predicted"/>
<sequence>MKSVRSTKSLRSIRSAHTARSGKIIDNNMQSLDNMILIACAKFNCPYTVTVKKETKQDEYYKSLKQTETKSRSKRINLLSQKKIQESSPDDLAYSDQTPSLTTTSSSHVNNVAITCMYDQYNTLTELKISNVKQVPHILLKIIGLLIPHYRNIVTININNCGINMYIIYELGKMLHASTITELCLDGSALSSNDYSMLFESKNLRNLSLCRCKIYDDACEIIASKLHHTATADNLLLLNLSSNHITDEGAKYFGNALRTNRHLRYLNLANNHISDYGAGYLLDMLIEFPLTHDEILNTRRRRLDYYKLKQTLYAKYLEEYCNNSIDQISVISRKSSKRRKTSTTTLKSKSSGRKEKERPSSANAKEDYVKMKAEMMTAEILGPFIDPFDSDFVKIVDGYIYSFGNMALASLNLAYNNLSYLTIKKLYQVLLYQNVMRNPNQKGLIKVVLDGNNMPVNCTEITAISDLMARNTWQLSSRISEVIRRKSRSLKVEKE</sequence>
<dbReference type="SUPFAM" id="SSF52047">
    <property type="entry name" value="RNI-like"/>
    <property type="match status" value="1"/>
</dbReference>
<dbReference type="SMART" id="SM00368">
    <property type="entry name" value="LRR_RI"/>
    <property type="match status" value="4"/>
</dbReference>
<dbReference type="Gene3D" id="3.80.10.10">
    <property type="entry name" value="Ribonuclease Inhibitor"/>
    <property type="match status" value="1"/>
</dbReference>
<evidence type="ECO:0000256" key="1">
    <source>
        <dbReference type="SAM" id="MobiDB-lite"/>
    </source>
</evidence>
<evidence type="ECO:0008006" key="4">
    <source>
        <dbReference type="Google" id="ProtNLM"/>
    </source>
</evidence>
<evidence type="ECO:0000313" key="2">
    <source>
        <dbReference type="EMBL" id="CAH2095473.1"/>
    </source>
</evidence>
<organism evidence="2 3">
    <name type="scientific">Euphydryas editha</name>
    <name type="common">Edith's checkerspot</name>
    <dbReference type="NCBI Taxonomy" id="104508"/>
    <lineage>
        <taxon>Eukaryota</taxon>
        <taxon>Metazoa</taxon>
        <taxon>Ecdysozoa</taxon>
        <taxon>Arthropoda</taxon>
        <taxon>Hexapoda</taxon>
        <taxon>Insecta</taxon>
        <taxon>Pterygota</taxon>
        <taxon>Neoptera</taxon>
        <taxon>Endopterygota</taxon>
        <taxon>Lepidoptera</taxon>
        <taxon>Glossata</taxon>
        <taxon>Ditrysia</taxon>
        <taxon>Papilionoidea</taxon>
        <taxon>Nymphalidae</taxon>
        <taxon>Nymphalinae</taxon>
        <taxon>Euphydryas</taxon>
    </lineage>
</organism>